<name>A0ABX0J8X4_9BACL</name>
<comment type="caution">
    <text evidence="1">The sequence shown here is derived from an EMBL/GenBank/DDBJ whole genome shotgun (WGS) entry which is preliminary data.</text>
</comment>
<keyword evidence="2" id="KW-1185">Reference proteome</keyword>
<reference evidence="1" key="1">
    <citation type="submission" date="2020-03" db="EMBL/GenBank/DDBJ databases">
        <title>Draft sequencing of Paenibacilllus sp. S3N08.</title>
        <authorList>
            <person name="Kim D.-U."/>
        </authorList>
    </citation>
    <scope>NUCLEOTIDE SEQUENCE</scope>
    <source>
        <strain evidence="1">S3N08</strain>
    </source>
</reference>
<gene>
    <name evidence="1" type="ORF">G9U52_23650</name>
</gene>
<evidence type="ECO:0000313" key="2">
    <source>
        <dbReference type="Proteomes" id="UP001165962"/>
    </source>
</evidence>
<protein>
    <submittedName>
        <fullName evidence="1">2'-5' RNA ligase family protein</fullName>
    </submittedName>
</protein>
<dbReference type="PANTHER" id="PTHR36039">
    <property type="match status" value="1"/>
</dbReference>
<accession>A0ABX0J8X4</accession>
<dbReference type="InterPro" id="IPR009097">
    <property type="entry name" value="Cyclic_Pdiesterase"/>
</dbReference>
<dbReference type="PANTHER" id="PTHR36039:SF2">
    <property type="entry name" value="RNA LIGASE_CYCLIC NUCLEOTIDE PHOSPHODIESTERASE FAMILY PROTEIN"/>
    <property type="match status" value="1"/>
</dbReference>
<dbReference type="Gene3D" id="3.90.1140.10">
    <property type="entry name" value="Cyclic phosphodiesterase"/>
    <property type="match status" value="1"/>
</dbReference>
<keyword evidence="1" id="KW-0436">Ligase</keyword>
<dbReference type="EMBL" id="JAAOIW010000009">
    <property type="protein sequence ID" value="NHN32819.1"/>
    <property type="molecule type" value="Genomic_DNA"/>
</dbReference>
<sequence length="183" mass="21373">MYAIELFLDSDVEGYVRRVWTELHNKNISSFMFNIEELRPHITLAVYKELDDLATFKNKFKVHCNNHKKLDIKLDMIGTFPTSGTCFLAPTITKELLNLHSEFHKKFEAYSHYANPYYTPNNWEPHCTLATKLTHEKLVETINYCTKDFKPFKSTITEIGIVEITFEGDQCVSSPTIYSERCM</sequence>
<dbReference type="Pfam" id="PF13563">
    <property type="entry name" value="2_5_RNA_ligase2"/>
    <property type="match status" value="1"/>
</dbReference>
<dbReference type="RefSeq" id="WP_166153112.1">
    <property type="nucleotide sequence ID" value="NZ_JAAOIW010000009.1"/>
</dbReference>
<organism evidence="1 2">
    <name type="scientific">Paenibacillus agricola</name>
    <dbReference type="NCBI Taxonomy" id="2716264"/>
    <lineage>
        <taxon>Bacteria</taxon>
        <taxon>Bacillati</taxon>
        <taxon>Bacillota</taxon>
        <taxon>Bacilli</taxon>
        <taxon>Bacillales</taxon>
        <taxon>Paenibacillaceae</taxon>
        <taxon>Paenibacillus</taxon>
    </lineage>
</organism>
<dbReference type="GO" id="GO:0016874">
    <property type="term" value="F:ligase activity"/>
    <property type="evidence" value="ECO:0007669"/>
    <property type="project" value="UniProtKB-KW"/>
</dbReference>
<dbReference type="SUPFAM" id="SSF55144">
    <property type="entry name" value="LigT-like"/>
    <property type="match status" value="1"/>
</dbReference>
<evidence type="ECO:0000313" key="1">
    <source>
        <dbReference type="EMBL" id="NHN32819.1"/>
    </source>
</evidence>
<dbReference type="Proteomes" id="UP001165962">
    <property type="component" value="Unassembled WGS sequence"/>
</dbReference>
<proteinExistence type="predicted"/>